<accession>A0A1E3NVD3</accession>
<dbReference type="GO" id="GO:0000329">
    <property type="term" value="C:fungal-type vacuole membrane"/>
    <property type="evidence" value="ECO:0007669"/>
    <property type="project" value="EnsemblFungi"/>
</dbReference>
<name>A0A1E3NVD3_WICAA</name>
<proteinExistence type="inferred from homology"/>
<reference evidence="5 6" key="1">
    <citation type="journal article" date="2016" name="Proc. Natl. Acad. Sci. U.S.A.">
        <title>Comparative genomics of biotechnologically important yeasts.</title>
        <authorList>
            <person name="Riley R."/>
            <person name="Haridas S."/>
            <person name="Wolfe K.H."/>
            <person name="Lopes M.R."/>
            <person name="Hittinger C.T."/>
            <person name="Goeker M."/>
            <person name="Salamov A.A."/>
            <person name="Wisecaver J.H."/>
            <person name="Long T.M."/>
            <person name="Calvey C.H."/>
            <person name="Aerts A.L."/>
            <person name="Barry K.W."/>
            <person name="Choi C."/>
            <person name="Clum A."/>
            <person name="Coughlan A.Y."/>
            <person name="Deshpande S."/>
            <person name="Douglass A.P."/>
            <person name="Hanson S.J."/>
            <person name="Klenk H.-P."/>
            <person name="LaButti K.M."/>
            <person name="Lapidus A."/>
            <person name="Lindquist E.A."/>
            <person name="Lipzen A.M."/>
            <person name="Meier-Kolthoff J.P."/>
            <person name="Ohm R.A."/>
            <person name="Otillar R.P."/>
            <person name="Pangilinan J.L."/>
            <person name="Peng Y."/>
            <person name="Rokas A."/>
            <person name="Rosa C.A."/>
            <person name="Scheuner C."/>
            <person name="Sibirny A.A."/>
            <person name="Slot J.C."/>
            <person name="Stielow J.B."/>
            <person name="Sun H."/>
            <person name="Kurtzman C.P."/>
            <person name="Blackwell M."/>
            <person name="Grigoriev I.V."/>
            <person name="Jeffries T.W."/>
        </authorList>
    </citation>
    <scope>NUCLEOTIDE SEQUENCE [LARGE SCALE GENOMIC DNA]</scope>
    <source>
        <strain evidence="6">ATCC 58044 / CBS 1984 / NCYC 433 / NRRL Y-366-8</strain>
    </source>
</reference>
<comment type="similarity">
    <text evidence="1">Belongs to the SNF7 family.</text>
</comment>
<organism evidence="5 6">
    <name type="scientific">Wickerhamomyces anomalus (strain ATCC 58044 / CBS 1984 / NCYC 433 / NRRL Y-366-8)</name>
    <name type="common">Yeast</name>
    <name type="synonym">Hansenula anomala</name>
    <dbReference type="NCBI Taxonomy" id="683960"/>
    <lineage>
        <taxon>Eukaryota</taxon>
        <taxon>Fungi</taxon>
        <taxon>Dikarya</taxon>
        <taxon>Ascomycota</taxon>
        <taxon>Saccharomycotina</taxon>
        <taxon>Saccharomycetes</taxon>
        <taxon>Phaffomycetales</taxon>
        <taxon>Wickerhamomycetaceae</taxon>
        <taxon>Wickerhamomyces</taxon>
    </lineage>
</organism>
<feature type="non-terminal residue" evidence="5">
    <location>
        <position position="208"/>
    </location>
</feature>
<dbReference type="OrthoDB" id="3973241at2759"/>
<gene>
    <name evidence="5" type="ORF">WICANDRAFT_21656</name>
</gene>
<dbReference type="GeneID" id="30198155"/>
<dbReference type="InterPro" id="IPR005024">
    <property type="entry name" value="Snf7_fam"/>
</dbReference>
<dbReference type="EMBL" id="KV454214">
    <property type="protein sequence ID" value="ODQ57098.1"/>
    <property type="molecule type" value="Genomic_DNA"/>
</dbReference>
<evidence type="ECO:0000256" key="2">
    <source>
        <dbReference type="ARBA" id="ARBA00023054"/>
    </source>
</evidence>
<evidence type="ECO:0000313" key="6">
    <source>
        <dbReference type="Proteomes" id="UP000094112"/>
    </source>
</evidence>
<dbReference type="Gene3D" id="6.10.250.1710">
    <property type="match status" value="1"/>
</dbReference>
<evidence type="ECO:0000256" key="3">
    <source>
        <dbReference type="SAM" id="Coils"/>
    </source>
</evidence>
<dbReference type="GO" id="GO:0006900">
    <property type="term" value="P:vesicle budding from membrane"/>
    <property type="evidence" value="ECO:0007669"/>
    <property type="project" value="TreeGrafter"/>
</dbReference>
<sequence>MNRLFGSKNNVPKPTLNDAIGNIEERVSSLDIKLSKINAELSAYQQKMSRMRDGPGKNSIKQRALNLLKQRRQIEAQKDQLESQSWNMSQAQMTTDNLKNTMVTVDAMKQTNKQLKKTYGKIDVDKIEDLQDEMLDLIEKSNDLQDALAQSYDVPDEISESELDAELEALGDEIDYENEMSEATGVPSYLQQDSNVPQFIDEPVDDSK</sequence>
<feature type="coiled-coil region" evidence="3">
    <location>
        <begin position="27"/>
        <end position="84"/>
    </location>
</feature>
<dbReference type="RefSeq" id="XP_019036305.1">
    <property type="nucleotide sequence ID" value="XM_019180909.1"/>
</dbReference>
<evidence type="ECO:0000256" key="4">
    <source>
        <dbReference type="SAM" id="MobiDB-lite"/>
    </source>
</evidence>
<evidence type="ECO:0000256" key="1">
    <source>
        <dbReference type="ARBA" id="ARBA00006190"/>
    </source>
</evidence>
<keyword evidence="2 3" id="KW-0175">Coiled coil</keyword>
<dbReference type="Pfam" id="PF03357">
    <property type="entry name" value="Snf7"/>
    <property type="match status" value="1"/>
</dbReference>
<feature type="region of interest" description="Disordered" evidence="4">
    <location>
        <begin position="177"/>
        <end position="208"/>
    </location>
</feature>
<dbReference type="STRING" id="683960.A0A1E3NVD3"/>
<evidence type="ECO:0000313" key="5">
    <source>
        <dbReference type="EMBL" id="ODQ57098.1"/>
    </source>
</evidence>
<dbReference type="Proteomes" id="UP000094112">
    <property type="component" value="Unassembled WGS sequence"/>
</dbReference>
<protein>
    <submittedName>
        <fullName evidence="5">Uncharacterized protein</fullName>
    </submittedName>
</protein>
<keyword evidence="6" id="KW-1185">Reference proteome</keyword>
<dbReference type="GO" id="GO:0032511">
    <property type="term" value="P:late endosome to vacuole transport via multivesicular body sorting pathway"/>
    <property type="evidence" value="ECO:0007669"/>
    <property type="project" value="EnsemblFungi"/>
</dbReference>
<dbReference type="PANTHER" id="PTHR22761">
    <property type="entry name" value="CHARGED MULTIVESICULAR BODY PROTEIN"/>
    <property type="match status" value="1"/>
</dbReference>
<dbReference type="GO" id="GO:0005771">
    <property type="term" value="C:multivesicular body"/>
    <property type="evidence" value="ECO:0007669"/>
    <property type="project" value="TreeGrafter"/>
</dbReference>
<dbReference type="PANTHER" id="PTHR22761:SF12">
    <property type="entry name" value="CHARGED MULTIVESICULAR BODY PROTEIN 5"/>
    <property type="match status" value="1"/>
</dbReference>
<dbReference type="AlphaFoldDB" id="A0A1E3NVD3"/>